<dbReference type="EMBL" id="JAQQAF010000003">
    <property type="protein sequence ID" value="KAJ8501109.1"/>
    <property type="molecule type" value="Genomic_DNA"/>
</dbReference>
<gene>
    <name evidence="2" type="ORF">OPV22_011661</name>
</gene>
<dbReference type="GO" id="GO:0045927">
    <property type="term" value="P:positive regulation of growth"/>
    <property type="evidence" value="ECO:0007669"/>
    <property type="project" value="InterPro"/>
</dbReference>
<evidence type="ECO:0000259" key="1">
    <source>
        <dbReference type="Pfam" id="PF05003"/>
    </source>
</evidence>
<evidence type="ECO:0000313" key="3">
    <source>
        <dbReference type="Proteomes" id="UP001222027"/>
    </source>
</evidence>
<dbReference type="PANTHER" id="PTHR31730">
    <property type="entry name" value="OS01G0873900 PROTEIN"/>
    <property type="match status" value="1"/>
</dbReference>
<organism evidence="2 3">
    <name type="scientific">Ensete ventricosum</name>
    <name type="common">Abyssinian banana</name>
    <name type="synonym">Musa ensete</name>
    <dbReference type="NCBI Taxonomy" id="4639"/>
    <lineage>
        <taxon>Eukaryota</taxon>
        <taxon>Viridiplantae</taxon>
        <taxon>Streptophyta</taxon>
        <taxon>Embryophyta</taxon>
        <taxon>Tracheophyta</taxon>
        <taxon>Spermatophyta</taxon>
        <taxon>Magnoliopsida</taxon>
        <taxon>Liliopsida</taxon>
        <taxon>Zingiberales</taxon>
        <taxon>Musaceae</taxon>
        <taxon>Ensete</taxon>
    </lineage>
</organism>
<evidence type="ECO:0000313" key="2">
    <source>
        <dbReference type="EMBL" id="KAJ8501109.1"/>
    </source>
</evidence>
<name>A0AAV8RFX2_ENSVE</name>
<keyword evidence="3" id="KW-1185">Reference proteome</keyword>
<sequence>MTYDLYHEMYDLGRSEKEYQRRLQDQIELPVQRDGVKHIGVSNVHQRLGQAGLALHYANVITQIVALDNEQSPW</sequence>
<dbReference type="Proteomes" id="UP001222027">
    <property type="component" value="Unassembled WGS sequence"/>
</dbReference>
<reference evidence="2 3" key="1">
    <citation type="submission" date="2022-12" db="EMBL/GenBank/DDBJ databases">
        <title>Chromosome-scale assembly of the Ensete ventricosum genome.</title>
        <authorList>
            <person name="Dussert Y."/>
            <person name="Stocks J."/>
            <person name="Wendawek A."/>
            <person name="Woldeyes F."/>
            <person name="Nichols R.A."/>
            <person name="Borrell J.S."/>
        </authorList>
    </citation>
    <scope>NUCLEOTIDE SEQUENCE [LARGE SCALE GENOMIC DNA]</scope>
    <source>
        <strain evidence="3">cv. Maze</strain>
        <tissue evidence="2">Seeds</tissue>
    </source>
</reference>
<dbReference type="InterPro" id="IPR045021">
    <property type="entry name" value="PSI1/2/3"/>
</dbReference>
<dbReference type="PANTHER" id="PTHR31730:SF32">
    <property type="entry name" value="PROTEIN PSK SIMULATOR 1"/>
    <property type="match status" value="1"/>
</dbReference>
<dbReference type="InterPro" id="IPR007700">
    <property type="entry name" value="DUF668"/>
</dbReference>
<dbReference type="Pfam" id="PF05003">
    <property type="entry name" value="DUF668"/>
    <property type="match status" value="1"/>
</dbReference>
<accession>A0AAV8RFX2</accession>
<proteinExistence type="predicted"/>
<comment type="caution">
    <text evidence="2">The sequence shown here is derived from an EMBL/GenBank/DDBJ whole genome shotgun (WGS) entry which is preliminary data.</text>
</comment>
<dbReference type="AlphaFoldDB" id="A0AAV8RFX2"/>
<protein>
    <recommendedName>
        <fullName evidence="1">DUF668 domain-containing protein</fullName>
    </recommendedName>
</protein>
<feature type="domain" description="DUF668" evidence="1">
    <location>
        <begin position="47"/>
        <end position="67"/>
    </location>
</feature>